<feature type="region of interest" description="Disordered" evidence="6">
    <location>
        <begin position="863"/>
        <end position="889"/>
    </location>
</feature>
<protein>
    <recommendedName>
        <fullName evidence="7">C3H1-type domain-containing protein</fullName>
    </recommendedName>
</protein>
<accession>A0A4Y7TSZ7</accession>
<dbReference type="CDD" id="cd18808">
    <property type="entry name" value="SF1_C_Upf1"/>
    <property type="match status" value="1"/>
</dbReference>
<dbReference type="EMBL" id="QPFP01000004">
    <property type="protein sequence ID" value="TEB37286.1"/>
    <property type="molecule type" value="Genomic_DNA"/>
</dbReference>
<dbReference type="SUPFAM" id="SSF90229">
    <property type="entry name" value="CCCH zinc finger"/>
    <property type="match status" value="1"/>
</dbReference>
<keyword evidence="3 4" id="KW-0862">Zinc</keyword>
<evidence type="ECO:0000256" key="4">
    <source>
        <dbReference type="PROSITE-ProRule" id="PRU00723"/>
    </source>
</evidence>
<feature type="compositionally biased region" description="Basic and acidic residues" evidence="6">
    <location>
        <begin position="863"/>
        <end position="873"/>
    </location>
</feature>
<dbReference type="GO" id="GO:0031048">
    <property type="term" value="P:regulatory ncRNA-mediated heterochromatin formation"/>
    <property type="evidence" value="ECO:0007669"/>
    <property type="project" value="TreeGrafter"/>
</dbReference>
<feature type="region of interest" description="Disordered" evidence="6">
    <location>
        <begin position="987"/>
        <end position="1008"/>
    </location>
</feature>
<sequence>MSQTKRGPCKFFRTPAGCRRVRCAFSHDVESNSSGPTSPPTSPNRKNNQQRSGPLTCRFWLTHGRCGKGDQCPFKHQRDADAAGPSSGSQLESLPGAGDVDLTNYDVFRSISDRPFSASEIKNVLVGYLKDDFRFSKTFNVYPFWVLFQSAHRSNKYWSDEEGQLLLDTIASGNGILRINDIVLWPEVAYDARTNPTLSFQRGYYPLLSLLSADFVVKSTRSNLVHALYMRILDNLDHFANHLEVCVDAAMNAGSFNPPSIRSELDQLSGFQLFFALSTVLFEFLTRFKNATSTYPRLTPIVERLGEWVEAWSGRVAAVPPTFNDPKFAASPEGTRTFIVSHLQEKIQRLASIIDREKNKAERSAQRKQQQKGVHRSSNEGVVSALHILHEDQGPGMLRSEGPRHDNDFEDIGEIRVAPTERELLCNTAPYLPVNFYEAPHHLPKDSMERLLDIQFRLLREELTAPLRTSIQLIRNDLLNKGKKTQLSTIIKKKGGKYKGFVSHEENVMFNVYTNVEFLQMTPDRRGISVQVSFSTPPGPASAKKAKDRAAFWEGMSGKRLMQGGLIALVWEERGEIGIHLGILATSVKEVTDFVRSNQDKVVARIVFFDTSIQLRILQMLRGDRRSSAGTKLLVESPVMFEAIRPVLEALRVEPESLPFKSYLFHRPPNFFDANPILPPTYARRPGFEYQLAPFFSSQSGVTDFKLSANDPNSIARAREALRHSRLDPSQADAVVDTLIREVALIQGPPGTGKSFVGVELLRVLLQSARPILMIAFTNHALDHMLCGVLDANITKKIVRLGGRSADERISQYSMENLEKVAGKSILDKGFGRHYRELKEAEKEIENFMREYMRKDACRGRHNALPRDPKVVDDSEGWEQAGPRGQRQEEDKSLYFFWSQGSDIAFLSHPFFPTRAPSPDPPVRTENGPTPQVNRFEPLVVETVRADDEVLAVETARAGDEAPANDEPVVFAEFWESPQTWVGSMGSKPSLTALEPPGEPSAAKGGRSVVSVDRASPIQKDLTNAVLSNVEQFFVDAGVAPVPGIPTTDRELDVLLADGRVWDMSLVERRELHEYWKNDVVTRRSATYEQDFEALRRRHEVAQGTFNEGRDEIKRQLLKGTDIGLSPRILLVEEAGQVLEAHVLGSLVPSIEHLVLIGDPQQLRPTLNNYTLSMDSPRGGKLYKFDMSLMERKHCIRNLIDNDIVKSYPDVRGFTTNVYFLDHSHPENDGSAEDTSSKFNMYEVEMIRDMVLYLLRQGCYSQEGDIVVLCAYLGQLAKLRDALQSNVAVIIDERDQAELADQEEEVNELRQETTGHSCQDIFEGMCHCLLIFAVKPDRRLFKVRLRTVDNYQGEEGRVVILSLVRNAGPTDQTGIEGGLRKTIGFLRSENRTNVALSRAKEGLYIFGNKAQFSARSPDPGALPLLAPDGGCLQACDARLKCGHVCPYKVRPSMSLLHARRISPYGVTSAIQTTRIILVYSACRGAAECVLDGTPAGVSALKIVGSVCISSRTSRFLAATPQASFATRWVCSKTSSVMCASERTSPLANTLQRWAALRTLLRLSAASPARRPWLAVGAVVTLTVRNVSISTLRMVEVASTERSIASTSVKRRFIAHTAARKCAPNSTNARRFARRNAGKSASIRSVDDFAPICAPPAKSHAHGDALMYSAQFPAARSVCVYRAMRNARKVYPVAIPAHQSAGKIA</sequence>
<name>A0A4Y7TSZ7_COPMI</name>
<feature type="coiled-coil region" evidence="5">
    <location>
        <begin position="831"/>
        <end position="858"/>
    </location>
</feature>
<organism evidence="8 9">
    <name type="scientific">Coprinellus micaceus</name>
    <name type="common">Glistening ink-cap mushroom</name>
    <name type="synonym">Coprinus micaceus</name>
    <dbReference type="NCBI Taxonomy" id="71717"/>
    <lineage>
        <taxon>Eukaryota</taxon>
        <taxon>Fungi</taxon>
        <taxon>Dikarya</taxon>
        <taxon>Basidiomycota</taxon>
        <taxon>Agaricomycotina</taxon>
        <taxon>Agaricomycetes</taxon>
        <taxon>Agaricomycetidae</taxon>
        <taxon>Agaricales</taxon>
        <taxon>Agaricineae</taxon>
        <taxon>Psathyrellaceae</taxon>
        <taxon>Coprinellus</taxon>
    </lineage>
</organism>
<proteinExistence type="predicted"/>
<dbReference type="Pfam" id="PF13086">
    <property type="entry name" value="AAA_11"/>
    <property type="match status" value="2"/>
</dbReference>
<dbReference type="PROSITE" id="PS50103">
    <property type="entry name" value="ZF_C3H1"/>
    <property type="match status" value="2"/>
</dbReference>
<dbReference type="Gene3D" id="4.10.1000.10">
    <property type="entry name" value="Zinc finger, CCCH-type"/>
    <property type="match status" value="1"/>
</dbReference>
<keyword evidence="2 4" id="KW-0863">Zinc-finger</keyword>
<gene>
    <name evidence="8" type="ORF">FA13DRAFT_1786459</name>
</gene>
<evidence type="ECO:0000256" key="5">
    <source>
        <dbReference type="SAM" id="Coils"/>
    </source>
</evidence>
<reference evidence="8 9" key="1">
    <citation type="journal article" date="2019" name="Nat. Ecol. Evol.">
        <title>Megaphylogeny resolves global patterns of mushroom evolution.</title>
        <authorList>
            <person name="Varga T."/>
            <person name="Krizsan K."/>
            <person name="Foldi C."/>
            <person name="Dima B."/>
            <person name="Sanchez-Garcia M."/>
            <person name="Sanchez-Ramirez S."/>
            <person name="Szollosi G.J."/>
            <person name="Szarkandi J.G."/>
            <person name="Papp V."/>
            <person name="Albert L."/>
            <person name="Andreopoulos W."/>
            <person name="Angelini C."/>
            <person name="Antonin V."/>
            <person name="Barry K.W."/>
            <person name="Bougher N.L."/>
            <person name="Buchanan P."/>
            <person name="Buyck B."/>
            <person name="Bense V."/>
            <person name="Catcheside P."/>
            <person name="Chovatia M."/>
            <person name="Cooper J."/>
            <person name="Damon W."/>
            <person name="Desjardin D."/>
            <person name="Finy P."/>
            <person name="Geml J."/>
            <person name="Haridas S."/>
            <person name="Hughes K."/>
            <person name="Justo A."/>
            <person name="Karasinski D."/>
            <person name="Kautmanova I."/>
            <person name="Kiss B."/>
            <person name="Kocsube S."/>
            <person name="Kotiranta H."/>
            <person name="LaButti K.M."/>
            <person name="Lechner B.E."/>
            <person name="Liimatainen K."/>
            <person name="Lipzen A."/>
            <person name="Lukacs Z."/>
            <person name="Mihaltcheva S."/>
            <person name="Morgado L.N."/>
            <person name="Niskanen T."/>
            <person name="Noordeloos M.E."/>
            <person name="Ohm R.A."/>
            <person name="Ortiz-Santana B."/>
            <person name="Ovrebo C."/>
            <person name="Racz N."/>
            <person name="Riley R."/>
            <person name="Savchenko A."/>
            <person name="Shiryaev A."/>
            <person name="Soop K."/>
            <person name="Spirin V."/>
            <person name="Szebenyi C."/>
            <person name="Tomsovsky M."/>
            <person name="Tulloss R.E."/>
            <person name="Uehling J."/>
            <person name="Grigoriev I.V."/>
            <person name="Vagvolgyi C."/>
            <person name="Papp T."/>
            <person name="Martin F.M."/>
            <person name="Miettinen O."/>
            <person name="Hibbett D.S."/>
            <person name="Nagy L.G."/>
        </authorList>
    </citation>
    <scope>NUCLEOTIDE SEQUENCE [LARGE SCALE GENOMIC DNA]</scope>
    <source>
        <strain evidence="8 9">FP101781</strain>
    </source>
</reference>
<dbReference type="InterPro" id="IPR045055">
    <property type="entry name" value="DNA2/NAM7-like"/>
</dbReference>
<dbReference type="InterPro" id="IPR047187">
    <property type="entry name" value="SF1_C_Upf1"/>
</dbReference>
<feature type="region of interest" description="Disordered" evidence="6">
    <location>
        <begin position="28"/>
        <end position="52"/>
    </location>
</feature>
<feature type="zinc finger region" description="C3H1-type" evidence="4">
    <location>
        <begin position="51"/>
        <end position="79"/>
    </location>
</feature>
<evidence type="ECO:0000256" key="2">
    <source>
        <dbReference type="ARBA" id="ARBA00022771"/>
    </source>
</evidence>
<dbReference type="PANTHER" id="PTHR10887">
    <property type="entry name" value="DNA2/NAM7 HELICASE FAMILY"/>
    <property type="match status" value="1"/>
</dbReference>
<evidence type="ECO:0000313" key="9">
    <source>
        <dbReference type="Proteomes" id="UP000298030"/>
    </source>
</evidence>
<dbReference type="InterPro" id="IPR000571">
    <property type="entry name" value="Znf_CCCH"/>
</dbReference>
<dbReference type="PANTHER" id="PTHR10887:SF341">
    <property type="entry name" value="NFX1-TYPE ZINC FINGER-CONTAINING PROTEIN 1"/>
    <property type="match status" value="1"/>
</dbReference>
<feature type="domain" description="C3H1-type" evidence="7">
    <location>
        <begin position="3"/>
        <end position="30"/>
    </location>
</feature>
<evidence type="ECO:0000256" key="6">
    <source>
        <dbReference type="SAM" id="MobiDB-lite"/>
    </source>
</evidence>
<dbReference type="Pfam" id="PF00642">
    <property type="entry name" value="zf-CCCH"/>
    <property type="match status" value="1"/>
</dbReference>
<feature type="region of interest" description="Disordered" evidence="6">
    <location>
        <begin position="358"/>
        <end position="379"/>
    </location>
</feature>
<keyword evidence="1 4" id="KW-0479">Metal-binding</keyword>
<dbReference type="STRING" id="71717.A0A4Y7TSZ7"/>
<dbReference type="GO" id="GO:0008270">
    <property type="term" value="F:zinc ion binding"/>
    <property type="evidence" value="ECO:0007669"/>
    <property type="project" value="UniProtKB-KW"/>
</dbReference>
<dbReference type="InterPro" id="IPR036855">
    <property type="entry name" value="Znf_CCCH_sf"/>
</dbReference>
<dbReference type="InterPro" id="IPR041679">
    <property type="entry name" value="DNA2/NAM7-like_C"/>
</dbReference>
<comment type="caution">
    <text evidence="8">The sequence shown here is derived from an EMBL/GenBank/DDBJ whole genome shotgun (WGS) entry which is preliminary data.</text>
</comment>
<evidence type="ECO:0000256" key="1">
    <source>
        <dbReference type="ARBA" id="ARBA00022723"/>
    </source>
</evidence>
<dbReference type="SMART" id="SM00356">
    <property type="entry name" value="ZnF_C3H1"/>
    <property type="match status" value="2"/>
</dbReference>
<keyword evidence="5" id="KW-0175">Coiled coil</keyword>
<evidence type="ECO:0000256" key="3">
    <source>
        <dbReference type="ARBA" id="ARBA00022833"/>
    </source>
</evidence>
<dbReference type="GO" id="GO:0031380">
    <property type="term" value="C:nuclear RNA-directed RNA polymerase complex"/>
    <property type="evidence" value="ECO:0007669"/>
    <property type="project" value="TreeGrafter"/>
</dbReference>
<dbReference type="InterPro" id="IPR027417">
    <property type="entry name" value="P-loop_NTPase"/>
</dbReference>
<feature type="coiled-coil region" evidence="5">
    <location>
        <begin position="1292"/>
        <end position="1319"/>
    </location>
</feature>
<feature type="domain" description="C3H1-type" evidence="7">
    <location>
        <begin position="51"/>
        <end position="79"/>
    </location>
</feature>
<evidence type="ECO:0000259" key="7">
    <source>
        <dbReference type="PROSITE" id="PS50103"/>
    </source>
</evidence>
<dbReference type="Proteomes" id="UP000298030">
    <property type="component" value="Unassembled WGS sequence"/>
</dbReference>
<feature type="region of interest" description="Disordered" evidence="6">
    <location>
        <begin position="75"/>
        <end position="97"/>
    </location>
</feature>
<keyword evidence="9" id="KW-1185">Reference proteome</keyword>
<dbReference type="Gene3D" id="3.40.50.300">
    <property type="entry name" value="P-loop containing nucleotide triphosphate hydrolases"/>
    <property type="match status" value="3"/>
</dbReference>
<dbReference type="GO" id="GO:0004386">
    <property type="term" value="F:helicase activity"/>
    <property type="evidence" value="ECO:0007669"/>
    <property type="project" value="InterPro"/>
</dbReference>
<dbReference type="InterPro" id="IPR041677">
    <property type="entry name" value="DNA2/NAM7_AAA_11"/>
</dbReference>
<dbReference type="SUPFAM" id="SSF52540">
    <property type="entry name" value="P-loop containing nucleoside triphosphate hydrolases"/>
    <property type="match status" value="1"/>
</dbReference>
<feature type="zinc finger region" description="C3H1-type" evidence="4">
    <location>
        <begin position="3"/>
        <end position="30"/>
    </location>
</feature>
<evidence type="ECO:0000313" key="8">
    <source>
        <dbReference type="EMBL" id="TEB37286.1"/>
    </source>
</evidence>
<dbReference type="Pfam" id="PF13087">
    <property type="entry name" value="AAA_12"/>
    <property type="match status" value="1"/>
</dbReference>
<dbReference type="OrthoDB" id="2423195at2759"/>